<dbReference type="OrthoDB" id="9804511at2"/>
<dbReference type="GO" id="GO:0005829">
    <property type="term" value="C:cytosol"/>
    <property type="evidence" value="ECO:0007669"/>
    <property type="project" value="TreeGrafter"/>
</dbReference>
<evidence type="ECO:0000256" key="2">
    <source>
        <dbReference type="ARBA" id="ARBA00011245"/>
    </source>
</evidence>
<dbReference type="Pfam" id="PF17678">
    <property type="entry name" value="Glyco_hydro_92N"/>
    <property type="match status" value="1"/>
</dbReference>
<dbReference type="InterPro" id="IPR013320">
    <property type="entry name" value="ConA-like_dom_sf"/>
</dbReference>
<gene>
    <name evidence="7" type="ORF">SAMN04488121_1021114</name>
</gene>
<dbReference type="AlphaFoldDB" id="A0A1G7P9D2"/>
<evidence type="ECO:0000256" key="3">
    <source>
        <dbReference type="ARBA" id="ARBA00022729"/>
    </source>
</evidence>
<dbReference type="NCBIfam" id="TIGR01180">
    <property type="entry name" value="aman2_put"/>
    <property type="match status" value="1"/>
</dbReference>
<dbReference type="GO" id="GO:0000224">
    <property type="term" value="F:peptide-N4-(N-acetyl-beta-glucosaminyl)asparagine amidase activity"/>
    <property type="evidence" value="ECO:0007669"/>
    <property type="project" value="TreeGrafter"/>
</dbReference>
<dbReference type="InterPro" id="IPR005887">
    <property type="entry name" value="GH92_a_mannosidase_put"/>
</dbReference>
<sequence length="1070" mass="119505">MNVIFSAKARRINVFTGWTIISCFFAGSQLSAQKKASVDYVDPFIGTAKSSVFTKWGSEGGTYPGAVAPWGYIQLTPENGGGSGRGYDYSKKTIGFFTCLGHNSGFPSGSTGALQVMPVVSGTAFSLTDYQRAFSHADEKAAPGYYSVLFRDNNTLVEATASERVGMFRFTFPAHVVPLIFINDGEEFNAAIRFSESIVEKQAVKGGYLMKFAAGGQTKQIILRISVSGVSKESAERNIAVEGAGSFDQVRQDTRQKWAKVLSVVDISDKNEANKTIFYTALYHASLMPWIISDVDGNYRGRDGKVHQVSGRAEYGGFSPWDTFRSLHPLLSLLFPEKQRDMVLSMLDIYHQTGYLPIESMTGNHSVPIIVDSYLKGVPGIDSAVAYAAMKKSIVDTPFIQADLSVFQQKGYIPFSYPESVTRTVEYAYDDWALAEFAGQIMRNDHDQQLLMNRSYQYRNLFHSQDMFLLPRQEHEFKIEPGNTGYKEGDKWVYSYFVPQHTRDLVNLMGGDQLFTERLDTALSRGHITFDNETVFHVPYLFNAANAPHKTQQWVRNIMQTRFKATPGGLPGNDDLGSTSSWYVLSAMGIYPICPGLPEYTVGVPAFDTLRIHLQNGRDFVIKRTHARYPYIKSLTVNHRPYSNNSILHALIAQGGEMVFDMDASPANKWLVRDTAGQAYFSIFNQSVSRNTVKPDEPFYVRFSIQNKGRLGTKRVELLVDGKVYGYKNCMVEQGVTMTDSIPCRLYRPGNVHITLNGEHAMTVQVNKPDHPLPDHPEIKGLMLQALVRKGDKQQVVFTVKNTGWITRSFLVPLKLDMQVLATEKITLEPGQEKTLSRQFPMAKEGWHTLTIGDATQRCKVYTANKDAILLDLSAAAQLSDSLISDSSGLGNHGHIFGEGGHKEPGKLLLGKDCYVEVSNARSLDVMGTTITMMAWVYPQRTDNGLVDIFTKGDTHVLQVADGRTLTFFAGGWGRGDCTVPLPDNWKDHWHHIAGVCDGDSLKVYIDGELKGYAIPEGHENLSVLNRWTLGRNEEFPFQRIFNGYMDKVKVFYTALSGEEVKEIYQLSQK</sequence>
<dbReference type="InterPro" id="IPR041371">
    <property type="entry name" value="GH92_N"/>
</dbReference>
<dbReference type="RefSeq" id="WP_089832012.1">
    <property type="nucleotide sequence ID" value="NZ_FNBN01000002.1"/>
</dbReference>
<dbReference type="SUPFAM" id="SSF49899">
    <property type="entry name" value="Concanavalin A-like lectins/glucanases"/>
    <property type="match status" value="1"/>
</dbReference>
<dbReference type="GO" id="GO:0006516">
    <property type="term" value="P:glycoprotein catabolic process"/>
    <property type="evidence" value="ECO:0007669"/>
    <property type="project" value="TreeGrafter"/>
</dbReference>
<dbReference type="FunFam" id="3.30.2080.10:FF:000001">
    <property type="entry name" value="Alpha-1,2-mannosidase subfamily"/>
    <property type="match status" value="1"/>
</dbReference>
<dbReference type="InterPro" id="IPR014718">
    <property type="entry name" value="GH-type_carb-bd"/>
</dbReference>
<keyword evidence="4" id="KW-0106">Calcium</keyword>
<dbReference type="Gene3D" id="2.70.98.10">
    <property type="match status" value="2"/>
</dbReference>
<dbReference type="Pfam" id="PF13385">
    <property type="entry name" value="Laminin_G_3"/>
    <property type="match status" value="1"/>
</dbReference>
<dbReference type="Gene3D" id="2.60.120.200">
    <property type="match status" value="1"/>
</dbReference>
<keyword evidence="5" id="KW-1015">Disulfide bond</keyword>
<dbReference type="Gene3D" id="3.30.2080.10">
    <property type="entry name" value="GH92 mannosidase domain"/>
    <property type="match status" value="1"/>
</dbReference>
<dbReference type="STRING" id="104663.SAMN04488121_1021114"/>
<name>A0A1G7P9D2_CHIFI</name>
<dbReference type="PANTHER" id="PTHR12143">
    <property type="entry name" value="PEPTIDE N-GLYCANASE PNGASE -RELATED"/>
    <property type="match status" value="1"/>
</dbReference>
<feature type="domain" description="LamG-like jellyroll fold" evidence="6">
    <location>
        <begin position="929"/>
        <end position="1059"/>
    </location>
</feature>
<dbReference type="InterPro" id="IPR050883">
    <property type="entry name" value="PNGase"/>
</dbReference>
<dbReference type="Gene3D" id="2.60.40.10">
    <property type="entry name" value="Immunoglobulins"/>
    <property type="match status" value="1"/>
</dbReference>
<dbReference type="Proteomes" id="UP000199045">
    <property type="component" value="Unassembled WGS sequence"/>
</dbReference>
<dbReference type="InterPro" id="IPR013783">
    <property type="entry name" value="Ig-like_fold"/>
</dbReference>
<dbReference type="SMART" id="SM00560">
    <property type="entry name" value="LamGL"/>
    <property type="match status" value="1"/>
</dbReference>
<organism evidence="7 8">
    <name type="scientific">Chitinophaga filiformis</name>
    <name type="common">Myxococcus filiformis</name>
    <name type="synonym">Flexibacter filiformis</name>
    <dbReference type="NCBI Taxonomy" id="104663"/>
    <lineage>
        <taxon>Bacteria</taxon>
        <taxon>Pseudomonadati</taxon>
        <taxon>Bacteroidota</taxon>
        <taxon>Chitinophagia</taxon>
        <taxon>Chitinophagales</taxon>
        <taxon>Chitinophagaceae</taxon>
        <taxon>Chitinophaga</taxon>
    </lineage>
</organism>
<evidence type="ECO:0000313" key="8">
    <source>
        <dbReference type="Proteomes" id="UP000199045"/>
    </source>
</evidence>
<evidence type="ECO:0000313" key="7">
    <source>
        <dbReference type="EMBL" id="SDF82888.1"/>
    </source>
</evidence>
<dbReference type="Gene3D" id="1.20.1050.60">
    <property type="entry name" value="alpha-1,2-mannosidase"/>
    <property type="match status" value="1"/>
</dbReference>
<keyword evidence="3" id="KW-0732">Signal</keyword>
<dbReference type="InterPro" id="IPR012939">
    <property type="entry name" value="Glyco_hydro_92"/>
</dbReference>
<dbReference type="GO" id="GO:0004553">
    <property type="term" value="F:hydrolase activity, hydrolyzing O-glycosyl compounds"/>
    <property type="evidence" value="ECO:0007669"/>
    <property type="project" value="UniProtKB-ARBA"/>
</dbReference>
<comment type="subunit">
    <text evidence="2">Monomer.</text>
</comment>
<accession>A0A1G7P9D2</accession>
<reference evidence="7 8" key="1">
    <citation type="submission" date="2016-10" db="EMBL/GenBank/DDBJ databases">
        <authorList>
            <person name="de Groot N.N."/>
        </authorList>
    </citation>
    <scope>NUCLEOTIDE SEQUENCE [LARGE SCALE GENOMIC DNA]</scope>
    <source>
        <strain evidence="7 8">DSM 527</strain>
    </source>
</reference>
<dbReference type="SUPFAM" id="SSF48208">
    <property type="entry name" value="Six-hairpin glycosidases"/>
    <property type="match status" value="1"/>
</dbReference>
<evidence type="ECO:0000256" key="1">
    <source>
        <dbReference type="ARBA" id="ARBA00001913"/>
    </source>
</evidence>
<dbReference type="PANTHER" id="PTHR12143:SF43">
    <property type="entry name" value="PUTATIVE-RELATED"/>
    <property type="match status" value="1"/>
</dbReference>
<evidence type="ECO:0000259" key="6">
    <source>
        <dbReference type="SMART" id="SM00560"/>
    </source>
</evidence>
<protein>
    <submittedName>
        <fullName evidence="7">Alpha-1,2-mannosidase, putative</fullName>
    </submittedName>
</protein>
<evidence type="ECO:0000256" key="4">
    <source>
        <dbReference type="ARBA" id="ARBA00022837"/>
    </source>
</evidence>
<dbReference type="EMBL" id="FNBN01000002">
    <property type="protein sequence ID" value="SDF82888.1"/>
    <property type="molecule type" value="Genomic_DNA"/>
</dbReference>
<dbReference type="InterPro" id="IPR006558">
    <property type="entry name" value="LamG-like"/>
</dbReference>
<evidence type="ECO:0000256" key="5">
    <source>
        <dbReference type="ARBA" id="ARBA00023157"/>
    </source>
</evidence>
<proteinExistence type="predicted"/>
<dbReference type="GO" id="GO:0030246">
    <property type="term" value="F:carbohydrate binding"/>
    <property type="evidence" value="ECO:0007669"/>
    <property type="project" value="InterPro"/>
</dbReference>
<dbReference type="InterPro" id="IPR008928">
    <property type="entry name" value="6-hairpin_glycosidase_sf"/>
</dbReference>
<dbReference type="GO" id="GO:0005975">
    <property type="term" value="P:carbohydrate metabolic process"/>
    <property type="evidence" value="ECO:0007669"/>
    <property type="project" value="InterPro"/>
</dbReference>
<comment type="cofactor">
    <cofactor evidence="1">
        <name>Ca(2+)</name>
        <dbReference type="ChEBI" id="CHEBI:29108"/>
    </cofactor>
</comment>
<dbReference type="Pfam" id="PF07971">
    <property type="entry name" value="Glyco_hydro_92"/>
    <property type="match status" value="1"/>
</dbReference>